<dbReference type="EMBL" id="CP067099">
    <property type="protein sequence ID" value="QQO62662.1"/>
    <property type="molecule type" value="Genomic_DNA"/>
</dbReference>
<keyword evidence="2" id="KW-1185">Reference proteome</keyword>
<evidence type="ECO:0000313" key="2">
    <source>
        <dbReference type="Proteomes" id="UP000596157"/>
    </source>
</evidence>
<organism evidence="1 2">
    <name type="scientific">Providencia manganoxydans</name>
    <dbReference type="NCBI Taxonomy" id="2923283"/>
    <lineage>
        <taxon>Bacteria</taxon>
        <taxon>Pseudomonadati</taxon>
        <taxon>Pseudomonadota</taxon>
        <taxon>Gammaproteobacteria</taxon>
        <taxon>Enterobacterales</taxon>
        <taxon>Morganellaceae</taxon>
        <taxon>Providencia</taxon>
    </lineage>
</organism>
<dbReference type="RefSeq" id="WP_319067926.1">
    <property type="nucleotide sequence ID" value="NZ_JAWWRE010000008.1"/>
</dbReference>
<protein>
    <submittedName>
        <fullName evidence="1">Uncharacterized protein</fullName>
    </submittedName>
</protein>
<sequence length="149" mass="17284">MPVTPALCQKRYDLDLSFTSLIGLGLRIDIINVLLTRVGTGKHWREFCQYMEEKKKEMEESRNRPDLNGYVIIFMGFGKKPPRETIQKLAEDAGFANWEQARICIQQIVDTLSYFPKLAQEISVSKTIQKEIEQTLTERRKSNALLFAR</sequence>
<evidence type="ECO:0000313" key="1">
    <source>
        <dbReference type="EMBL" id="QQO62662.1"/>
    </source>
</evidence>
<accession>A0ABX7AFC5</accession>
<reference evidence="2" key="1">
    <citation type="submission" date="2021-01" db="EMBL/GenBank/DDBJ databases">
        <title>Providencia vermicola LLDRA6, a soil-borne Mn(II)-oxidizing bacterium, exploits a strategy of superoxide production coupled to hydrogen peroxide consumption to generate Mn oxides, as revealed by transcriptional up-regulation of genes for phenylacetic acid catabolism.</title>
        <authorList>
            <person name="Chen S."/>
            <person name="Ding Z."/>
            <person name="Chen J."/>
            <person name="Luo J."/>
            <person name="Ruan X."/>
            <person name="Li Z."/>
            <person name="Liao F."/>
            <person name="He J."/>
            <person name="Li D."/>
        </authorList>
    </citation>
    <scope>NUCLEOTIDE SEQUENCE [LARGE SCALE GENOMIC DNA]</scope>
    <source>
        <strain evidence="2">LLDRA6</strain>
    </source>
</reference>
<dbReference type="Proteomes" id="UP000596157">
    <property type="component" value="Chromosome"/>
</dbReference>
<gene>
    <name evidence="1" type="ORF">JI723_01310</name>
</gene>
<proteinExistence type="predicted"/>
<name>A0ABX7AFC5_9GAMM</name>